<dbReference type="InterPro" id="IPR009075">
    <property type="entry name" value="AcylCo_DH/oxidase_C"/>
</dbReference>
<evidence type="ECO:0000256" key="2">
    <source>
        <dbReference type="ARBA" id="ARBA00009347"/>
    </source>
</evidence>
<keyword evidence="9" id="KW-1185">Reference proteome</keyword>
<keyword evidence="3" id="KW-0285">Flavoprotein</keyword>
<dbReference type="Pfam" id="PF00441">
    <property type="entry name" value="Acyl-CoA_dh_1"/>
    <property type="match status" value="1"/>
</dbReference>
<feature type="domain" description="Acyl-CoA dehydrogenase/oxidase N-terminal" evidence="7">
    <location>
        <begin position="7"/>
        <end position="118"/>
    </location>
</feature>
<evidence type="ECO:0000256" key="4">
    <source>
        <dbReference type="ARBA" id="ARBA00022827"/>
    </source>
</evidence>
<dbReference type="RefSeq" id="WP_375735261.1">
    <property type="nucleotide sequence ID" value="NZ_JBCGDC010000060.1"/>
</dbReference>
<sequence>MDFAYSTDQEAWRDVVAAFLDDRAPLAKTRVRAERGDGPDTDLWRRMADLGLHGLHVPEHHGGQGFGVEELAIVQEEMGARLVGTPYVASTVLAATLLAALADAEPAAADLLARVATGDLTGTVALWGPGTGWVDDGPGVRAAPAGAGTVTLTGTRTLVPYGADADLLLVTARHDDRPALVAVTGAAAGLDRRTVKGLDLTTRYATVTFTDTHGVLLAEGEAVRAALDTLADHAYALLAAEMVGGARACLENAVEYAGQRHQFGRPIGSFQAVKHLCADMLAELELARSAVLFAVWAVRTGDPRAASAASTAKALAGDAYLFIADAALHIHGGMGFTWEHDSHLYLRRARAASLLFGDAGHHRERFLRHAGFGPDPVPAPVTKGTP</sequence>
<name>A0ABV5CUM5_9ACTN</name>
<comment type="cofactor">
    <cofactor evidence="1">
        <name>FAD</name>
        <dbReference type="ChEBI" id="CHEBI:57692"/>
    </cofactor>
</comment>
<dbReference type="Gene3D" id="1.10.540.10">
    <property type="entry name" value="Acyl-CoA dehydrogenase/oxidase, N-terminal domain"/>
    <property type="match status" value="1"/>
</dbReference>
<proteinExistence type="inferred from homology"/>
<keyword evidence="5 8" id="KW-0560">Oxidoreductase</keyword>
<dbReference type="InterPro" id="IPR037069">
    <property type="entry name" value="AcylCoA_DH/ox_N_sf"/>
</dbReference>
<dbReference type="SUPFAM" id="SSF47203">
    <property type="entry name" value="Acyl-CoA dehydrogenase C-terminal domain-like"/>
    <property type="match status" value="1"/>
</dbReference>
<evidence type="ECO:0000256" key="1">
    <source>
        <dbReference type="ARBA" id="ARBA00001974"/>
    </source>
</evidence>
<evidence type="ECO:0000256" key="5">
    <source>
        <dbReference type="ARBA" id="ARBA00023002"/>
    </source>
</evidence>
<dbReference type="InterPro" id="IPR013786">
    <property type="entry name" value="AcylCoA_DH/ox_N"/>
</dbReference>
<dbReference type="Proteomes" id="UP001582793">
    <property type="component" value="Unassembled WGS sequence"/>
</dbReference>
<dbReference type="InterPro" id="IPR009100">
    <property type="entry name" value="AcylCoA_DH/oxidase_NM_dom_sf"/>
</dbReference>
<organism evidence="8 9">
    <name type="scientific">Polymorphospora lycopeni</name>
    <dbReference type="NCBI Taxonomy" id="3140240"/>
    <lineage>
        <taxon>Bacteria</taxon>
        <taxon>Bacillati</taxon>
        <taxon>Actinomycetota</taxon>
        <taxon>Actinomycetes</taxon>
        <taxon>Micromonosporales</taxon>
        <taxon>Micromonosporaceae</taxon>
        <taxon>Polymorphospora</taxon>
    </lineage>
</organism>
<dbReference type="CDD" id="cd00567">
    <property type="entry name" value="ACAD"/>
    <property type="match status" value="1"/>
</dbReference>
<keyword evidence="4" id="KW-0274">FAD</keyword>
<accession>A0ABV5CUM5</accession>
<dbReference type="PANTHER" id="PTHR43884">
    <property type="entry name" value="ACYL-COA DEHYDROGENASE"/>
    <property type="match status" value="1"/>
</dbReference>
<dbReference type="InterPro" id="IPR036250">
    <property type="entry name" value="AcylCo_DH-like_C"/>
</dbReference>
<dbReference type="Gene3D" id="2.40.110.10">
    <property type="entry name" value="Butyryl-CoA Dehydrogenase, subunit A, domain 2"/>
    <property type="match status" value="1"/>
</dbReference>
<dbReference type="SUPFAM" id="SSF56645">
    <property type="entry name" value="Acyl-CoA dehydrogenase NM domain-like"/>
    <property type="match status" value="1"/>
</dbReference>
<evidence type="ECO:0000313" key="9">
    <source>
        <dbReference type="Proteomes" id="UP001582793"/>
    </source>
</evidence>
<reference evidence="8 9" key="1">
    <citation type="submission" date="2024-04" db="EMBL/GenBank/DDBJ databases">
        <title>Polymorphospora sp. isolated from Baiyangdian Lake in Xiong'an New Area.</title>
        <authorList>
            <person name="Zhang X."/>
            <person name="Liu J."/>
        </authorList>
    </citation>
    <scope>NUCLEOTIDE SEQUENCE [LARGE SCALE GENOMIC DNA]</scope>
    <source>
        <strain evidence="8 9">2-325</strain>
    </source>
</reference>
<evidence type="ECO:0000256" key="3">
    <source>
        <dbReference type="ARBA" id="ARBA00022630"/>
    </source>
</evidence>
<gene>
    <name evidence="8" type="ORF">AAFH96_20530</name>
</gene>
<evidence type="ECO:0000313" key="8">
    <source>
        <dbReference type="EMBL" id="MFB6395479.1"/>
    </source>
</evidence>
<dbReference type="PANTHER" id="PTHR43884:SF20">
    <property type="entry name" value="ACYL-COA DEHYDROGENASE FADE28"/>
    <property type="match status" value="1"/>
</dbReference>
<comment type="similarity">
    <text evidence="2">Belongs to the acyl-CoA dehydrogenase family.</text>
</comment>
<evidence type="ECO:0000259" key="6">
    <source>
        <dbReference type="Pfam" id="PF00441"/>
    </source>
</evidence>
<dbReference type="Gene3D" id="1.20.140.10">
    <property type="entry name" value="Butyryl-CoA Dehydrogenase, subunit A, domain 3"/>
    <property type="match status" value="1"/>
</dbReference>
<dbReference type="InterPro" id="IPR046373">
    <property type="entry name" value="Acyl-CoA_Oxase/DH_mid-dom_sf"/>
</dbReference>
<dbReference type="Pfam" id="PF02771">
    <property type="entry name" value="Acyl-CoA_dh_N"/>
    <property type="match status" value="1"/>
</dbReference>
<evidence type="ECO:0000259" key="7">
    <source>
        <dbReference type="Pfam" id="PF02771"/>
    </source>
</evidence>
<feature type="domain" description="Acyl-CoA dehydrogenase/oxidase C-terminal" evidence="6">
    <location>
        <begin position="233"/>
        <end position="368"/>
    </location>
</feature>
<dbReference type="GO" id="GO:0016491">
    <property type="term" value="F:oxidoreductase activity"/>
    <property type="evidence" value="ECO:0007669"/>
    <property type="project" value="UniProtKB-KW"/>
</dbReference>
<comment type="caution">
    <text evidence="8">The sequence shown here is derived from an EMBL/GenBank/DDBJ whole genome shotgun (WGS) entry which is preliminary data.</text>
</comment>
<dbReference type="EC" id="1.-.-.-" evidence="8"/>
<protein>
    <submittedName>
        <fullName evidence="8">Acyl-CoA dehydrogenase family protein</fullName>
        <ecNumber evidence="8">1.-.-.-</ecNumber>
    </submittedName>
</protein>
<dbReference type="EMBL" id="JBCGDC010000060">
    <property type="protein sequence ID" value="MFB6395479.1"/>
    <property type="molecule type" value="Genomic_DNA"/>
</dbReference>